<dbReference type="OrthoDB" id="4187154at2759"/>
<dbReference type="InterPro" id="IPR001356">
    <property type="entry name" value="HD"/>
</dbReference>
<dbReference type="EMBL" id="CAJFCJ010000020">
    <property type="protein sequence ID" value="CAD5123974.1"/>
    <property type="molecule type" value="Genomic_DNA"/>
</dbReference>
<feature type="DNA-binding region" description="Homeobox" evidence="4">
    <location>
        <begin position="209"/>
        <end position="271"/>
    </location>
</feature>
<evidence type="ECO:0000256" key="4">
    <source>
        <dbReference type="PROSITE-ProRule" id="PRU00108"/>
    </source>
</evidence>
<keyword evidence="3 4" id="KW-0539">Nucleus</keyword>
<keyword evidence="1 4" id="KW-0238">DNA-binding</keyword>
<protein>
    <recommendedName>
        <fullName evidence="6">Homeobox domain-containing protein</fullName>
    </recommendedName>
</protein>
<dbReference type="AlphaFoldDB" id="A0A7I8W6T9"/>
<evidence type="ECO:0000313" key="8">
    <source>
        <dbReference type="Proteomes" id="UP000549394"/>
    </source>
</evidence>
<evidence type="ECO:0000256" key="3">
    <source>
        <dbReference type="ARBA" id="ARBA00023242"/>
    </source>
</evidence>
<evidence type="ECO:0000256" key="2">
    <source>
        <dbReference type="ARBA" id="ARBA00023155"/>
    </source>
</evidence>
<comment type="subcellular location">
    <subcellularLocation>
        <location evidence="4">Nucleus</location>
    </subcellularLocation>
</comment>
<gene>
    <name evidence="7" type="ORF">DGYR_LOCUS11594</name>
</gene>
<evidence type="ECO:0000259" key="6">
    <source>
        <dbReference type="PROSITE" id="PS50071"/>
    </source>
</evidence>
<keyword evidence="2 4" id="KW-0371">Homeobox</keyword>
<name>A0A7I8W6T9_9ANNE</name>
<dbReference type="Pfam" id="PF05920">
    <property type="entry name" value="Homeobox_KN"/>
    <property type="match status" value="1"/>
</dbReference>
<dbReference type="Gene3D" id="1.10.10.60">
    <property type="entry name" value="Homeodomain-like"/>
    <property type="match status" value="1"/>
</dbReference>
<dbReference type="GO" id="GO:0006355">
    <property type="term" value="P:regulation of DNA-templated transcription"/>
    <property type="evidence" value="ECO:0007669"/>
    <property type="project" value="InterPro"/>
</dbReference>
<comment type="caution">
    <text evidence="7">The sequence shown here is derived from an EMBL/GenBank/DDBJ whole genome shotgun (WGS) entry which is preliminary data.</text>
</comment>
<dbReference type="GO" id="GO:0005634">
    <property type="term" value="C:nucleus"/>
    <property type="evidence" value="ECO:0007669"/>
    <property type="project" value="UniProtKB-SubCell"/>
</dbReference>
<proteinExistence type="predicted"/>
<dbReference type="Proteomes" id="UP000549394">
    <property type="component" value="Unassembled WGS sequence"/>
</dbReference>
<evidence type="ECO:0000313" key="7">
    <source>
        <dbReference type="EMBL" id="CAD5123974.1"/>
    </source>
</evidence>
<dbReference type="SUPFAM" id="SSF46689">
    <property type="entry name" value="Homeodomain-like"/>
    <property type="match status" value="1"/>
</dbReference>
<feature type="compositionally biased region" description="Polar residues" evidence="5">
    <location>
        <begin position="63"/>
        <end position="76"/>
    </location>
</feature>
<feature type="domain" description="Homeobox" evidence="6">
    <location>
        <begin position="207"/>
        <end position="270"/>
    </location>
</feature>
<reference evidence="7 8" key="1">
    <citation type="submission" date="2020-08" db="EMBL/GenBank/DDBJ databases">
        <authorList>
            <person name="Hejnol A."/>
        </authorList>
    </citation>
    <scope>NUCLEOTIDE SEQUENCE [LARGE SCALE GENOMIC DNA]</scope>
</reference>
<evidence type="ECO:0000256" key="1">
    <source>
        <dbReference type="ARBA" id="ARBA00023125"/>
    </source>
</evidence>
<sequence>MAFLLSNEGIKDNDMLDEIRCNPLFPSLQLALHTYIAGDQKVHHICSQPFPSTSSEESSSSTDNQLPKDNQLQNIPHTLISTVNNREEIERTVYNLHVNLERQFAEIRAYRNSQISDLMNYYYKQRHLSYYHKQADLSKVDPNDIEYSSKVDGIQIDHDLRLISITQRIQQEFDMIRSNMFYEPNQRYEPYNMAHRQMQNEVKAKSSGRTRGSYKLDPKATKILEEWWAKNSHHPYMTQMVKITMSRLSGLTVNQVNSWISNKRNRTMSTRPKRAKMSEGVSVYDRKKRAEELVEYAFSS</sequence>
<dbReference type="InterPro" id="IPR008422">
    <property type="entry name" value="KN_HD"/>
</dbReference>
<feature type="region of interest" description="Disordered" evidence="5">
    <location>
        <begin position="47"/>
        <end position="76"/>
    </location>
</feature>
<keyword evidence="8" id="KW-1185">Reference proteome</keyword>
<dbReference type="GO" id="GO:0003677">
    <property type="term" value="F:DNA binding"/>
    <property type="evidence" value="ECO:0007669"/>
    <property type="project" value="UniProtKB-UniRule"/>
</dbReference>
<organism evidence="7 8">
    <name type="scientific">Dimorphilus gyrociliatus</name>
    <dbReference type="NCBI Taxonomy" id="2664684"/>
    <lineage>
        <taxon>Eukaryota</taxon>
        <taxon>Metazoa</taxon>
        <taxon>Spiralia</taxon>
        <taxon>Lophotrochozoa</taxon>
        <taxon>Annelida</taxon>
        <taxon>Polychaeta</taxon>
        <taxon>Polychaeta incertae sedis</taxon>
        <taxon>Dinophilidae</taxon>
        <taxon>Dimorphilus</taxon>
    </lineage>
</organism>
<feature type="compositionally biased region" description="Low complexity" evidence="5">
    <location>
        <begin position="52"/>
        <end position="62"/>
    </location>
</feature>
<dbReference type="CDD" id="cd00086">
    <property type="entry name" value="homeodomain"/>
    <property type="match status" value="1"/>
</dbReference>
<dbReference type="PROSITE" id="PS50071">
    <property type="entry name" value="HOMEOBOX_2"/>
    <property type="match status" value="1"/>
</dbReference>
<evidence type="ECO:0000256" key="5">
    <source>
        <dbReference type="SAM" id="MobiDB-lite"/>
    </source>
</evidence>
<dbReference type="SMART" id="SM00389">
    <property type="entry name" value="HOX"/>
    <property type="match status" value="1"/>
</dbReference>
<accession>A0A7I8W6T9</accession>
<dbReference type="InterPro" id="IPR009057">
    <property type="entry name" value="Homeodomain-like_sf"/>
</dbReference>